<dbReference type="GO" id="GO:0003676">
    <property type="term" value="F:nucleic acid binding"/>
    <property type="evidence" value="ECO:0007669"/>
    <property type="project" value="InterPro"/>
</dbReference>
<dbReference type="GO" id="GO:0004523">
    <property type="term" value="F:RNA-DNA hybrid ribonuclease activity"/>
    <property type="evidence" value="ECO:0007669"/>
    <property type="project" value="UniProtKB-EC"/>
</dbReference>
<comment type="similarity">
    <text evidence="1">Belongs to the beta type-B retroviral polymerase family. HERV class-II K(HML-2) pol subfamily.</text>
</comment>
<dbReference type="STRING" id="84645.A0A498M6F1"/>
<dbReference type="Pfam" id="PF00078">
    <property type="entry name" value="RVT_1"/>
    <property type="match status" value="1"/>
</dbReference>
<dbReference type="PANTHER" id="PTHR24559">
    <property type="entry name" value="TRANSPOSON TY3-I GAG-POL POLYPROTEIN"/>
    <property type="match status" value="1"/>
</dbReference>
<keyword evidence="3" id="KW-0479">Metal-binding</keyword>
<comment type="caution">
    <text evidence="5">The sequence shown here is derived from an EMBL/GenBank/DDBJ whole genome shotgun (WGS) entry which is preliminary data.</text>
</comment>
<dbReference type="InterPro" id="IPR000477">
    <property type="entry name" value="RT_dom"/>
</dbReference>
<keyword evidence="3" id="KW-0863">Zinc-finger</keyword>
<dbReference type="EC" id="3.1.26.4" evidence="2"/>
<dbReference type="GO" id="GO:0008270">
    <property type="term" value="F:zinc ion binding"/>
    <property type="evidence" value="ECO:0007669"/>
    <property type="project" value="UniProtKB-KW"/>
</dbReference>
<dbReference type="InterPro" id="IPR053134">
    <property type="entry name" value="RNA-dir_DNA_polymerase"/>
</dbReference>
<proteinExistence type="inferred from homology"/>
<organism evidence="5 6">
    <name type="scientific">Labeo rohita</name>
    <name type="common">Indian major carp</name>
    <name type="synonym">Cyprinus rohita</name>
    <dbReference type="NCBI Taxonomy" id="84645"/>
    <lineage>
        <taxon>Eukaryota</taxon>
        <taxon>Metazoa</taxon>
        <taxon>Chordata</taxon>
        <taxon>Craniata</taxon>
        <taxon>Vertebrata</taxon>
        <taxon>Euteleostomi</taxon>
        <taxon>Actinopterygii</taxon>
        <taxon>Neopterygii</taxon>
        <taxon>Teleostei</taxon>
        <taxon>Ostariophysi</taxon>
        <taxon>Cypriniformes</taxon>
        <taxon>Cyprinidae</taxon>
        <taxon>Labeoninae</taxon>
        <taxon>Labeonini</taxon>
        <taxon>Labeo</taxon>
    </lineage>
</organism>
<dbReference type="SUPFAM" id="SSF56672">
    <property type="entry name" value="DNA/RNA polymerases"/>
    <property type="match status" value="1"/>
</dbReference>
<dbReference type="InterPro" id="IPR043128">
    <property type="entry name" value="Rev_trsase/Diguanyl_cyclase"/>
</dbReference>
<dbReference type="InterPro" id="IPR043502">
    <property type="entry name" value="DNA/RNA_pol_sf"/>
</dbReference>
<dbReference type="Proteomes" id="UP000290572">
    <property type="component" value="Unassembled WGS sequence"/>
</dbReference>
<dbReference type="PROSITE" id="PS50158">
    <property type="entry name" value="ZF_CCHC"/>
    <property type="match status" value="1"/>
</dbReference>
<reference evidence="5 6" key="1">
    <citation type="submission" date="2018-03" db="EMBL/GenBank/DDBJ databases">
        <title>Draft genome sequence of Rohu Carp (Labeo rohita).</title>
        <authorList>
            <person name="Das P."/>
            <person name="Kushwaha B."/>
            <person name="Joshi C.G."/>
            <person name="Kumar D."/>
            <person name="Nagpure N.S."/>
            <person name="Sahoo L."/>
            <person name="Das S.P."/>
            <person name="Bit A."/>
            <person name="Patnaik S."/>
            <person name="Meher P.K."/>
            <person name="Jayasankar P."/>
            <person name="Koringa P.G."/>
            <person name="Patel N.V."/>
            <person name="Hinsu A.T."/>
            <person name="Kumar R."/>
            <person name="Pandey M."/>
            <person name="Agarwal S."/>
            <person name="Srivastava S."/>
            <person name="Singh M."/>
            <person name="Iquebal M.A."/>
            <person name="Jaiswal S."/>
            <person name="Angadi U.B."/>
            <person name="Kumar N."/>
            <person name="Raza M."/>
            <person name="Shah T.M."/>
            <person name="Rai A."/>
            <person name="Jena J.K."/>
        </authorList>
    </citation>
    <scope>NUCLEOTIDE SEQUENCE [LARGE SCALE GENOMIC DNA]</scope>
    <source>
        <strain evidence="5">DASCIFA01</strain>
        <tissue evidence="5">Testis</tissue>
    </source>
</reference>
<dbReference type="InterPro" id="IPR001878">
    <property type="entry name" value="Znf_CCHC"/>
</dbReference>
<dbReference type="CDD" id="cd01647">
    <property type="entry name" value="RT_LTR"/>
    <property type="match status" value="1"/>
</dbReference>
<evidence type="ECO:0000256" key="2">
    <source>
        <dbReference type="ARBA" id="ARBA00012180"/>
    </source>
</evidence>
<dbReference type="EMBL" id="QBIY01012787">
    <property type="protein sequence ID" value="RXN16488.1"/>
    <property type="molecule type" value="Genomic_DNA"/>
</dbReference>
<feature type="domain" description="CCHC-type" evidence="4">
    <location>
        <begin position="40"/>
        <end position="54"/>
    </location>
</feature>
<accession>A0A498M6F1</accession>
<keyword evidence="3" id="KW-0862">Zinc</keyword>
<evidence type="ECO:0000313" key="5">
    <source>
        <dbReference type="EMBL" id="RXN16488.1"/>
    </source>
</evidence>
<evidence type="ECO:0000259" key="4">
    <source>
        <dbReference type="PROSITE" id="PS50158"/>
    </source>
</evidence>
<sequence>MKQMFPAVMEANPRPLDQKQSVKGCKKCREEGIGEHCLHCSKCGQQGHFSRGCRTTSENGQGLLRQGQQYSKNECPEGKVYHQGYLDEESCTLTAFITPWRLFEWIRIPFGLSSAPAEFQRSMEHYLADLRDTICFPYLDDNLVHSHSFEEHLEHICVVLQHYMKHGVKLTPKKCDLFKSSVRFLGDKGYPLTEYLVTPLANPATEQERRFNTAHIRTRSTVERCIGLLKGRWLCLGSAGGALLYSPQKSCDIILASGVLHNIAQGNGVPDDVQMLLEERMPREPWLAQPHMRAVQRRQELVDRF</sequence>
<evidence type="ECO:0000256" key="1">
    <source>
        <dbReference type="ARBA" id="ARBA00010879"/>
    </source>
</evidence>
<evidence type="ECO:0000256" key="3">
    <source>
        <dbReference type="PROSITE-ProRule" id="PRU00047"/>
    </source>
</evidence>
<dbReference type="AlphaFoldDB" id="A0A498M6F1"/>
<dbReference type="Gene3D" id="3.10.10.10">
    <property type="entry name" value="HIV Type 1 Reverse Transcriptase, subunit A, domain 1"/>
    <property type="match status" value="1"/>
</dbReference>
<evidence type="ECO:0000313" key="6">
    <source>
        <dbReference type="Proteomes" id="UP000290572"/>
    </source>
</evidence>
<dbReference type="Gene3D" id="3.30.70.270">
    <property type="match status" value="1"/>
</dbReference>
<keyword evidence="6" id="KW-1185">Reference proteome</keyword>
<gene>
    <name evidence="5" type="ORF">ROHU_008350</name>
</gene>
<dbReference type="PANTHER" id="PTHR24559:SF444">
    <property type="entry name" value="REVERSE TRANSCRIPTASE DOMAIN-CONTAINING PROTEIN"/>
    <property type="match status" value="1"/>
</dbReference>
<protein>
    <recommendedName>
        <fullName evidence="2">ribonuclease H</fullName>
        <ecNumber evidence="2">3.1.26.4</ecNumber>
    </recommendedName>
</protein>
<name>A0A498M6F1_LABRO</name>